<dbReference type="Proteomes" id="UP000319756">
    <property type="component" value="Chromosome"/>
</dbReference>
<organism evidence="7 8">
    <name type="scientific">Salicibibacter halophilus</name>
    <dbReference type="NCBI Taxonomy" id="2502791"/>
    <lineage>
        <taxon>Bacteria</taxon>
        <taxon>Bacillati</taxon>
        <taxon>Bacillota</taxon>
        <taxon>Bacilli</taxon>
        <taxon>Bacillales</taxon>
        <taxon>Bacillaceae</taxon>
        <taxon>Salicibibacter</taxon>
    </lineage>
</organism>
<dbReference type="SUPFAM" id="SSF53613">
    <property type="entry name" value="Ribokinase-like"/>
    <property type="match status" value="1"/>
</dbReference>
<dbReference type="PROSITE" id="PS00584">
    <property type="entry name" value="PFKB_KINASES_2"/>
    <property type="match status" value="1"/>
</dbReference>
<dbReference type="AlphaFoldDB" id="A0A514LJG7"/>
<keyword evidence="2" id="KW-0808">Transferase</keyword>
<dbReference type="CDD" id="cd01166">
    <property type="entry name" value="KdgK"/>
    <property type="match status" value="1"/>
</dbReference>
<dbReference type="InterPro" id="IPR011611">
    <property type="entry name" value="PfkB_dom"/>
</dbReference>
<accession>A0A514LJG7</accession>
<evidence type="ECO:0000256" key="3">
    <source>
        <dbReference type="ARBA" id="ARBA00022741"/>
    </source>
</evidence>
<dbReference type="Gene3D" id="3.40.1190.20">
    <property type="match status" value="1"/>
</dbReference>
<evidence type="ECO:0000313" key="7">
    <source>
        <dbReference type="EMBL" id="QDI91441.1"/>
    </source>
</evidence>
<dbReference type="InterPro" id="IPR029056">
    <property type="entry name" value="Ribokinase-like"/>
</dbReference>
<evidence type="ECO:0000256" key="4">
    <source>
        <dbReference type="ARBA" id="ARBA00022777"/>
    </source>
</evidence>
<proteinExistence type="inferred from homology"/>
<protein>
    <submittedName>
        <fullName evidence="7">Sugar kinase</fullName>
    </submittedName>
</protein>
<sequence length="322" mass="35105">MDTEVITLGETMVILEATETGPMKYTNYFQKRHGGAESNFAIGVTKLGHAATWFSKVGNDELGEYLLHAIRGEGVDTSFVTTDAAAPTGLYFKEKRRPNQNHVHYYRAGSAASKLSPDDLPDRLFSSGNILHISGITPFLSESCDETVDRAIDGAREHGLMVSFDPNLRFKIMQWYGEENAKERIRALAAKSDLFLPGIDEAEWLYGTRDEQKIAARAWKDGVKDIVIKSGDSHSYYADRYKKEGRVASYMVDEVVDPIGAGDGFAAGVIAGLLEGESLEEAVRLGSAVGALVVSSPGDIEGLPTRAEVEAFKGKTTTDVSR</sequence>
<dbReference type="Pfam" id="PF00294">
    <property type="entry name" value="PfkB"/>
    <property type="match status" value="1"/>
</dbReference>
<keyword evidence="4 7" id="KW-0418">Kinase</keyword>
<comment type="similarity">
    <text evidence="1">Belongs to the carbohydrate kinase PfkB family.</text>
</comment>
<dbReference type="InterPro" id="IPR050306">
    <property type="entry name" value="PfkB_Carbo_kinase"/>
</dbReference>
<name>A0A514LJG7_9BACI</name>
<feature type="domain" description="Carbohydrate kinase PfkB" evidence="6">
    <location>
        <begin position="3"/>
        <end position="306"/>
    </location>
</feature>
<dbReference type="OrthoDB" id="9813569at2"/>
<evidence type="ECO:0000256" key="2">
    <source>
        <dbReference type="ARBA" id="ARBA00022679"/>
    </source>
</evidence>
<dbReference type="InterPro" id="IPR002173">
    <property type="entry name" value="Carboh/pur_kinase_PfkB_CS"/>
</dbReference>
<gene>
    <name evidence="7" type="ORF">EPH95_09805</name>
</gene>
<dbReference type="GO" id="GO:0016301">
    <property type="term" value="F:kinase activity"/>
    <property type="evidence" value="ECO:0007669"/>
    <property type="project" value="UniProtKB-KW"/>
</dbReference>
<dbReference type="EMBL" id="CP035485">
    <property type="protein sequence ID" value="QDI91441.1"/>
    <property type="molecule type" value="Genomic_DNA"/>
</dbReference>
<evidence type="ECO:0000259" key="6">
    <source>
        <dbReference type="Pfam" id="PF00294"/>
    </source>
</evidence>
<reference evidence="8" key="1">
    <citation type="submission" date="2019-01" db="EMBL/GenBank/DDBJ databases">
        <title>Genomic analysis of Salicibibacter sp. NKC3-5.</title>
        <authorList>
            <person name="Oh Y.J."/>
        </authorList>
    </citation>
    <scope>NUCLEOTIDE SEQUENCE [LARGE SCALE GENOMIC DNA]</scope>
    <source>
        <strain evidence="8">NKC3-5</strain>
    </source>
</reference>
<dbReference type="KEGG" id="sale:EPH95_09805"/>
<dbReference type="RefSeq" id="WP_142089543.1">
    <property type="nucleotide sequence ID" value="NZ_CP035485.1"/>
</dbReference>
<keyword evidence="8" id="KW-1185">Reference proteome</keyword>
<dbReference type="PANTHER" id="PTHR43085:SF1">
    <property type="entry name" value="PSEUDOURIDINE KINASE-RELATED"/>
    <property type="match status" value="1"/>
</dbReference>
<keyword evidence="5" id="KW-0067">ATP-binding</keyword>
<evidence type="ECO:0000256" key="5">
    <source>
        <dbReference type="ARBA" id="ARBA00022840"/>
    </source>
</evidence>
<keyword evidence="3" id="KW-0547">Nucleotide-binding</keyword>
<evidence type="ECO:0000313" key="8">
    <source>
        <dbReference type="Proteomes" id="UP000319756"/>
    </source>
</evidence>
<evidence type="ECO:0000256" key="1">
    <source>
        <dbReference type="ARBA" id="ARBA00010688"/>
    </source>
</evidence>
<dbReference type="PANTHER" id="PTHR43085">
    <property type="entry name" value="HEXOKINASE FAMILY MEMBER"/>
    <property type="match status" value="1"/>
</dbReference>
<dbReference type="GO" id="GO:0005524">
    <property type="term" value="F:ATP binding"/>
    <property type="evidence" value="ECO:0007669"/>
    <property type="project" value="UniProtKB-KW"/>
</dbReference>